<dbReference type="GO" id="GO:0005737">
    <property type="term" value="C:cytoplasm"/>
    <property type="evidence" value="ECO:0007669"/>
    <property type="project" value="UniProtKB-SubCell"/>
</dbReference>
<dbReference type="InterPro" id="IPR028235">
    <property type="entry name" value="DNAAF3_C"/>
</dbReference>
<sequence>MNKLQGIGSTSLYGFTPAINLIDKTPQGPVNILLANTSDIRHVYPTIAANPQSEINFYIIEPQSTVNCRNLLLFNLFVTEDEISVQEQVEMFLDLYNNTSISERTFDYIISASKSLIKTITDSKGILHDMISLSYLKYRERDDLEFVLKFYLSKPFEVSTLWDTRLRTLLRSRYDSRDNVFDWDYNMKLLDSDPRKKYIHKKQYCKWRNTGSWYLLRSNQTKVNKTMATVDIMKIDGVGVAKYGVFSDIVLGPFQCFGIETENQKLLKLENDRPTQTVQEIMEWNIRDWICKTRGISVVGKLFLNVEPEEKIVEEKSGEMNDEKIVEITGEMEANKIAENEIGPENGTVDQPESIPLEDNSIALQNQEQGTTQYNKPPVKLHLLPCDPAATFNKPKTLKFDVIYLGSSIAHRLQDVNKIKKGDSKVYVELIDGVFEIGKEERKMYKDKIIDIGKAQGLNIVKETKDYLLFQ</sequence>
<proteinExistence type="inferred from homology"/>
<dbReference type="InterPro" id="IPR039304">
    <property type="entry name" value="DNAAF3"/>
</dbReference>
<evidence type="ECO:0000256" key="3">
    <source>
        <dbReference type="ARBA" id="ARBA00022490"/>
    </source>
</evidence>
<dbReference type="GO" id="GO:0070286">
    <property type="term" value="P:axonemal dynein complex assembly"/>
    <property type="evidence" value="ECO:0007669"/>
    <property type="project" value="InterPro"/>
</dbReference>
<organism evidence="7 8">
    <name type="scientific">Boothiomyces macroporosus</name>
    <dbReference type="NCBI Taxonomy" id="261099"/>
    <lineage>
        <taxon>Eukaryota</taxon>
        <taxon>Fungi</taxon>
        <taxon>Fungi incertae sedis</taxon>
        <taxon>Chytridiomycota</taxon>
        <taxon>Chytridiomycota incertae sedis</taxon>
        <taxon>Chytridiomycetes</taxon>
        <taxon>Rhizophydiales</taxon>
        <taxon>Terramycetaceae</taxon>
        <taxon>Boothiomyces</taxon>
    </lineage>
</organism>
<evidence type="ECO:0000313" key="7">
    <source>
        <dbReference type="EMBL" id="KAJ3255459.1"/>
    </source>
</evidence>
<evidence type="ECO:0000259" key="5">
    <source>
        <dbReference type="Pfam" id="PF14737"/>
    </source>
</evidence>
<evidence type="ECO:0000256" key="2">
    <source>
        <dbReference type="ARBA" id="ARBA00010449"/>
    </source>
</evidence>
<dbReference type="GO" id="GO:0044458">
    <property type="term" value="P:motile cilium assembly"/>
    <property type="evidence" value="ECO:0007669"/>
    <property type="project" value="TreeGrafter"/>
</dbReference>
<name>A0AAD5UDY1_9FUNG</name>
<keyword evidence="4" id="KW-0970">Cilium biogenesis/degradation</keyword>
<dbReference type="PANTHER" id="PTHR22118:SF14">
    <property type="entry name" value="DYNEIN AXONEMAL ASSEMBLY FACTOR 3"/>
    <property type="match status" value="1"/>
</dbReference>
<dbReference type="AlphaFoldDB" id="A0AAD5UDY1"/>
<evidence type="ECO:0000259" key="6">
    <source>
        <dbReference type="Pfam" id="PF14740"/>
    </source>
</evidence>
<reference evidence="7" key="1">
    <citation type="submission" date="2020-05" db="EMBL/GenBank/DDBJ databases">
        <title>Phylogenomic resolution of chytrid fungi.</title>
        <authorList>
            <person name="Stajich J.E."/>
            <person name="Amses K."/>
            <person name="Simmons R."/>
            <person name="Seto K."/>
            <person name="Myers J."/>
            <person name="Bonds A."/>
            <person name="Quandt C.A."/>
            <person name="Barry K."/>
            <person name="Liu P."/>
            <person name="Grigoriev I."/>
            <person name="Longcore J.E."/>
            <person name="James T.Y."/>
        </authorList>
    </citation>
    <scope>NUCLEOTIDE SEQUENCE</scope>
    <source>
        <strain evidence="7">PLAUS21</strain>
    </source>
</reference>
<comment type="subcellular location">
    <subcellularLocation>
        <location evidence="1">Cytoplasm</location>
    </subcellularLocation>
</comment>
<feature type="domain" description="DUF4470" evidence="5">
    <location>
        <begin position="13"/>
        <end position="100"/>
    </location>
</feature>
<protein>
    <submittedName>
        <fullName evidence="7">Dynein assembly factor 3, axonemal</fullName>
    </submittedName>
</protein>
<keyword evidence="3" id="KW-0963">Cytoplasm</keyword>
<dbReference type="EMBL" id="JADGKB010000066">
    <property type="protein sequence ID" value="KAJ3255459.1"/>
    <property type="molecule type" value="Genomic_DNA"/>
</dbReference>
<dbReference type="PANTHER" id="PTHR22118">
    <property type="entry name" value="DYNEIN ASSEMBLY FACTOR 3, AXONEMAL"/>
    <property type="match status" value="1"/>
</dbReference>
<gene>
    <name evidence="7" type="primary">DNAAF3</name>
    <name evidence="7" type="ORF">HK103_006276</name>
</gene>
<comment type="similarity">
    <text evidence="2">Belongs to the DNAAF3 family.</text>
</comment>
<evidence type="ECO:0000256" key="1">
    <source>
        <dbReference type="ARBA" id="ARBA00004496"/>
    </source>
</evidence>
<comment type="caution">
    <text evidence="7">The sequence shown here is derived from an EMBL/GenBank/DDBJ whole genome shotgun (WGS) entry which is preliminary data.</text>
</comment>
<accession>A0AAD5UDY1</accession>
<dbReference type="InterPro" id="IPR027974">
    <property type="entry name" value="DUF4470"/>
</dbReference>
<evidence type="ECO:0000256" key="4">
    <source>
        <dbReference type="ARBA" id="ARBA00022794"/>
    </source>
</evidence>
<feature type="domain" description="Dynein assembly factor 3 C-terminal" evidence="6">
    <location>
        <begin position="131"/>
        <end position="460"/>
    </location>
</feature>
<dbReference type="Pfam" id="PF14737">
    <property type="entry name" value="DUF4470"/>
    <property type="match status" value="1"/>
</dbReference>
<keyword evidence="8" id="KW-1185">Reference proteome</keyword>
<dbReference type="Pfam" id="PF14740">
    <property type="entry name" value="DUF4471"/>
    <property type="match status" value="1"/>
</dbReference>
<evidence type="ECO:0000313" key="8">
    <source>
        <dbReference type="Proteomes" id="UP001210925"/>
    </source>
</evidence>
<dbReference type="Proteomes" id="UP001210925">
    <property type="component" value="Unassembled WGS sequence"/>
</dbReference>